<evidence type="ECO:0000259" key="2">
    <source>
        <dbReference type="Pfam" id="PF09664"/>
    </source>
</evidence>
<proteinExistence type="predicted"/>
<reference evidence="3 4" key="1">
    <citation type="submission" date="2020-05" db="EMBL/GenBank/DDBJ databases">
        <title>Actinomadura verrucosospora NRRL-B18236 (PFL_A860) Genome sequencing and assembly.</title>
        <authorList>
            <person name="Samborskyy M."/>
        </authorList>
    </citation>
    <scope>NUCLEOTIDE SEQUENCE [LARGE SCALE GENOMIC DNA]</scope>
    <source>
        <strain evidence="3 4">NRRL:B18236</strain>
    </source>
</reference>
<evidence type="ECO:0000313" key="3">
    <source>
        <dbReference type="EMBL" id="QKG25584.1"/>
    </source>
</evidence>
<sequence>MTSVPGDREQRPLDRCAPRSGPRVGVSGVEVRGAVPRHCGRSAGSSGYEPDRPAVAGPVFVCENPNIAEVTADRLGAGSRPLICTDGTASAAALELIRGLEAAGCEIHARADSDQAGVVIMDQIRGAAASMVPWRFDLPSYEAALGAGLALSPPRLTNACLVRPVHEERLLADLLADLS</sequence>
<feature type="compositionally biased region" description="Basic and acidic residues" evidence="1">
    <location>
        <begin position="1"/>
        <end position="17"/>
    </location>
</feature>
<gene>
    <name evidence="3" type="ORF">ACTIVE_7236</name>
</gene>
<dbReference type="Proteomes" id="UP000501240">
    <property type="component" value="Chromosome"/>
</dbReference>
<dbReference type="EMBL" id="CP053892">
    <property type="protein sequence ID" value="QKG25584.1"/>
    <property type="molecule type" value="Genomic_DNA"/>
</dbReference>
<organism evidence="3 4">
    <name type="scientific">Actinomadura verrucosospora</name>
    <dbReference type="NCBI Taxonomy" id="46165"/>
    <lineage>
        <taxon>Bacteria</taxon>
        <taxon>Bacillati</taxon>
        <taxon>Actinomycetota</taxon>
        <taxon>Actinomycetes</taxon>
        <taxon>Streptosporangiales</taxon>
        <taxon>Thermomonosporaceae</taxon>
        <taxon>Actinomadura</taxon>
    </lineage>
</organism>
<feature type="domain" description="DUF2399" evidence="2">
    <location>
        <begin position="53"/>
        <end position="147"/>
    </location>
</feature>
<dbReference type="RefSeq" id="WP_281382731.1">
    <property type="nucleotide sequence ID" value="NZ_CP053892.1"/>
</dbReference>
<feature type="region of interest" description="Disordered" evidence="1">
    <location>
        <begin position="1"/>
        <end position="25"/>
    </location>
</feature>
<keyword evidence="4" id="KW-1185">Reference proteome</keyword>
<evidence type="ECO:0000256" key="1">
    <source>
        <dbReference type="SAM" id="MobiDB-lite"/>
    </source>
</evidence>
<dbReference type="AlphaFoldDB" id="A0A7D4A5B1"/>
<accession>A0A7D4A5B1</accession>
<dbReference type="InterPro" id="IPR024465">
    <property type="entry name" value="DUF2399"/>
</dbReference>
<dbReference type="Pfam" id="PF09664">
    <property type="entry name" value="DUF2399"/>
    <property type="match status" value="1"/>
</dbReference>
<name>A0A7D4A5B1_ACTVE</name>
<protein>
    <recommendedName>
        <fullName evidence="2">DUF2399 domain-containing protein</fullName>
    </recommendedName>
</protein>
<evidence type="ECO:0000313" key="4">
    <source>
        <dbReference type="Proteomes" id="UP000501240"/>
    </source>
</evidence>